<dbReference type="Pfam" id="PF12937">
    <property type="entry name" value="F-box-like"/>
    <property type="match status" value="1"/>
</dbReference>
<dbReference type="Pfam" id="PF15965">
    <property type="entry name" value="zf-TRAF_2"/>
    <property type="match status" value="1"/>
</dbReference>
<dbReference type="GO" id="GO:0008270">
    <property type="term" value="F:zinc ion binding"/>
    <property type="evidence" value="ECO:0007669"/>
    <property type="project" value="UniProtKB-KW"/>
</dbReference>
<sequence length="506" mass="55255">MIHCDCGACFHACKRPDHLLICPRQLVPCINVAYGCDRRLPRQQLASHLPVCPASIVQCPLMLFPEFVTSSMSVACPDGDGFCRSNFDSALCLSLMLKERRPASSNNNYSNSKSAKSVANNNNYGEGHRAGSEPLDQLLGYRSQGLGDRDDDKEEAGEKSAEQPHRLPSSGLSARILSCLAESPNLHQHQPPLPQLVNHHLAFVNPGDGCPRAHDWRPRGARVCSQVVRRDEFSWHAAQHLRLYPNLSGSDTLAAETVCPLAYLGCTARFTGDKGLVFDLFGHAFARRDTSVGCLGDEKASGVGDDSSDDDGYCSPGLMTLPDELIDRILSYLDSHALLCLRSTCRAMRHRLDDDRWRRGRSCCVELGWELLANQSPTGITGWRQVSKPSRARWFASGQAAFDHHRPGGLPAAAWMSKHLASCEFNQRSETQTAPVRVTDLGLMEAENACPLAYLGCGARYADYCAGNDGLVTVDSAGCYGNENCVSESTDESKGRLPREPGSQST</sequence>
<dbReference type="InterPro" id="IPR013083">
    <property type="entry name" value="Znf_RING/FYVE/PHD"/>
</dbReference>
<dbReference type="SUPFAM" id="SSF81383">
    <property type="entry name" value="F-box domain"/>
    <property type="match status" value="1"/>
</dbReference>
<proteinExistence type="predicted"/>
<dbReference type="AlphaFoldDB" id="A0A1I8IGE3"/>
<dbReference type="InterPro" id="IPR036047">
    <property type="entry name" value="F-box-like_dom_sf"/>
</dbReference>
<evidence type="ECO:0000256" key="3">
    <source>
        <dbReference type="ARBA" id="ARBA00022833"/>
    </source>
</evidence>
<keyword evidence="8" id="KW-1185">Reference proteome</keyword>
<evidence type="ECO:0000313" key="9">
    <source>
        <dbReference type="WBParaSite" id="maker-uti_cns_0012593-snap-gene-0.5-mRNA-1"/>
    </source>
</evidence>
<dbReference type="PANTHER" id="PTHR15933:SF20">
    <property type="entry name" value="F-BOX DOMAIN-CONTAINING PROTEIN"/>
    <property type="match status" value="1"/>
</dbReference>
<feature type="compositionally biased region" description="Low complexity" evidence="5">
    <location>
        <begin position="104"/>
        <end position="124"/>
    </location>
</feature>
<evidence type="ECO:0000259" key="7">
    <source>
        <dbReference type="PROSITE" id="PS50181"/>
    </source>
</evidence>
<evidence type="ECO:0000313" key="8">
    <source>
        <dbReference type="Proteomes" id="UP000095280"/>
    </source>
</evidence>
<reference evidence="9" key="1">
    <citation type="submission" date="2016-11" db="UniProtKB">
        <authorList>
            <consortium name="WormBaseParasite"/>
        </authorList>
    </citation>
    <scope>IDENTIFICATION</scope>
</reference>
<dbReference type="Gene3D" id="1.20.1280.50">
    <property type="match status" value="1"/>
</dbReference>
<feature type="domain" description="F-box" evidence="7">
    <location>
        <begin position="315"/>
        <end position="360"/>
    </location>
</feature>
<feature type="region of interest" description="Disordered" evidence="5">
    <location>
        <begin position="102"/>
        <end position="169"/>
    </location>
</feature>
<dbReference type="SMART" id="SM00256">
    <property type="entry name" value="FBOX"/>
    <property type="match status" value="1"/>
</dbReference>
<protein>
    <submittedName>
        <fullName evidence="9">F-box domain-containing protein</fullName>
    </submittedName>
</protein>
<feature type="region of interest" description="Disordered" evidence="5">
    <location>
        <begin position="486"/>
        <end position="506"/>
    </location>
</feature>
<dbReference type="InterPro" id="IPR031890">
    <property type="entry name" value="Fbxo30/Fbxo40"/>
</dbReference>
<dbReference type="Gene3D" id="3.30.40.10">
    <property type="entry name" value="Zinc/RING finger domain, C3HC4 (zinc finger)"/>
    <property type="match status" value="1"/>
</dbReference>
<dbReference type="InterPro" id="IPR001810">
    <property type="entry name" value="F-box_dom"/>
</dbReference>
<dbReference type="Proteomes" id="UP000095280">
    <property type="component" value="Unplaced"/>
</dbReference>
<dbReference type="PANTHER" id="PTHR15933">
    <property type="entry name" value="PROTEIN CBG16327"/>
    <property type="match status" value="1"/>
</dbReference>
<feature type="compositionally biased region" description="Basic and acidic residues" evidence="5">
    <location>
        <begin position="156"/>
        <end position="165"/>
    </location>
</feature>
<evidence type="ECO:0000256" key="2">
    <source>
        <dbReference type="ARBA" id="ARBA00022771"/>
    </source>
</evidence>
<dbReference type="PROSITE" id="PS50181">
    <property type="entry name" value="FBOX"/>
    <property type="match status" value="1"/>
</dbReference>
<evidence type="ECO:0000256" key="1">
    <source>
        <dbReference type="ARBA" id="ARBA00022723"/>
    </source>
</evidence>
<keyword evidence="1 4" id="KW-0479">Metal-binding</keyword>
<dbReference type="InterPro" id="IPR001293">
    <property type="entry name" value="Znf_TRAF"/>
</dbReference>
<organism evidence="8 9">
    <name type="scientific">Macrostomum lignano</name>
    <dbReference type="NCBI Taxonomy" id="282301"/>
    <lineage>
        <taxon>Eukaryota</taxon>
        <taxon>Metazoa</taxon>
        <taxon>Spiralia</taxon>
        <taxon>Lophotrochozoa</taxon>
        <taxon>Platyhelminthes</taxon>
        <taxon>Rhabditophora</taxon>
        <taxon>Macrostomorpha</taxon>
        <taxon>Macrostomida</taxon>
        <taxon>Macrostomidae</taxon>
        <taxon>Macrostomum</taxon>
    </lineage>
</organism>
<name>A0A1I8IGE3_9PLAT</name>
<keyword evidence="2 4" id="KW-0863">Zinc-finger</keyword>
<keyword evidence="3 4" id="KW-0862">Zinc</keyword>
<dbReference type="PROSITE" id="PS50145">
    <property type="entry name" value="ZF_TRAF"/>
    <property type="match status" value="1"/>
</dbReference>
<evidence type="ECO:0000256" key="5">
    <source>
        <dbReference type="SAM" id="MobiDB-lite"/>
    </source>
</evidence>
<evidence type="ECO:0000259" key="6">
    <source>
        <dbReference type="PROSITE" id="PS50145"/>
    </source>
</evidence>
<dbReference type="GO" id="GO:0061630">
    <property type="term" value="F:ubiquitin protein ligase activity"/>
    <property type="evidence" value="ECO:0007669"/>
    <property type="project" value="InterPro"/>
</dbReference>
<feature type="zinc finger region" description="TRAF-type" evidence="4">
    <location>
        <begin position="18"/>
        <end position="76"/>
    </location>
</feature>
<feature type="domain" description="TRAF-type" evidence="6">
    <location>
        <begin position="18"/>
        <end position="76"/>
    </location>
</feature>
<evidence type="ECO:0000256" key="4">
    <source>
        <dbReference type="PROSITE-ProRule" id="PRU00207"/>
    </source>
</evidence>
<dbReference type="WBParaSite" id="maker-uti_cns_0012593-snap-gene-0.5-mRNA-1">
    <property type="protein sequence ID" value="maker-uti_cns_0012593-snap-gene-0.5-mRNA-1"/>
    <property type="gene ID" value="maker-uti_cns_0012593-snap-gene-0.5"/>
</dbReference>
<accession>A0A1I8IGE3</accession>